<organism evidence="2 3">
    <name type="scientific">Telmatocola sphagniphila</name>
    <dbReference type="NCBI Taxonomy" id="1123043"/>
    <lineage>
        <taxon>Bacteria</taxon>
        <taxon>Pseudomonadati</taxon>
        <taxon>Planctomycetota</taxon>
        <taxon>Planctomycetia</taxon>
        <taxon>Gemmatales</taxon>
        <taxon>Gemmataceae</taxon>
    </lineage>
</organism>
<dbReference type="RefSeq" id="WP_213497414.1">
    <property type="nucleotide sequence ID" value="NZ_CP074694.1"/>
</dbReference>
<accession>A0A8E6B703</accession>
<dbReference type="Proteomes" id="UP000676194">
    <property type="component" value="Chromosome"/>
</dbReference>
<dbReference type="KEGG" id="tsph:KIH39_00975"/>
<dbReference type="InterPro" id="IPR011467">
    <property type="entry name" value="DUF1573"/>
</dbReference>
<feature type="signal peptide" evidence="1">
    <location>
        <begin position="1"/>
        <end position="20"/>
    </location>
</feature>
<dbReference type="AlphaFoldDB" id="A0A8E6B703"/>
<keyword evidence="3" id="KW-1185">Reference proteome</keyword>
<evidence type="ECO:0000313" key="2">
    <source>
        <dbReference type="EMBL" id="QVL32522.1"/>
    </source>
</evidence>
<gene>
    <name evidence="2" type="ORF">KIH39_00975</name>
</gene>
<evidence type="ECO:0000313" key="3">
    <source>
        <dbReference type="Proteomes" id="UP000676194"/>
    </source>
</evidence>
<sequence>MLRYTLSIATVLALSYAAQAGPEDFFSEKEKDFGNVPHGSQQVHYFQIKNTSNETWVISSVGVSCGCTSASANTSTIKPGQTAVVTAVMNTRVFSGYRQVTVHVNFISPQPAYVGLLVKAVSRDDLMIFPETLNFGQVAHGTSKTVKTQVSLTTDPNWTIQSATSGSTYIKPEFKLLRRENNEVVYEISATVADNLPAGKWFSEINFSSAGSNLSKFRLPVNIEVTPSASVDTTGLKSKEEKNKDEAKITSTSNKVNLVSLAASPSQVSFGELKVGGTMEQKILVQSEKPFKITQIEKVDGVEVTGDLNQSKTIHIVTLKFTAEKSGEVASKVNIKTDAGKDQSIQIPIKAVIKD</sequence>
<feature type="chain" id="PRO_5034360076" evidence="1">
    <location>
        <begin position="21"/>
        <end position="355"/>
    </location>
</feature>
<dbReference type="InterPro" id="IPR013783">
    <property type="entry name" value="Ig-like_fold"/>
</dbReference>
<keyword evidence="1" id="KW-0732">Signal</keyword>
<dbReference type="EMBL" id="CP074694">
    <property type="protein sequence ID" value="QVL32522.1"/>
    <property type="molecule type" value="Genomic_DNA"/>
</dbReference>
<dbReference type="PANTHER" id="PTHR37833">
    <property type="entry name" value="LIPOPROTEIN-RELATED"/>
    <property type="match status" value="1"/>
</dbReference>
<protein>
    <submittedName>
        <fullName evidence="2">DUF1573 domain-containing protein</fullName>
    </submittedName>
</protein>
<dbReference type="PANTHER" id="PTHR37833:SF1">
    <property type="entry name" value="SIGNAL PEPTIDE PROTEIN"/>
    <property type="match status" value="1"/>
</dbReference>
<dbReference type="Gene3D" id="2.60.40.10">
    <property type="entry name" value="Immunoglobulins"/>
    <property type="match status" value="1"/>
</dbReference>
<name>A0A8E6B703_9BACT</name>
<proteinExistence type="predicted"/>
<evidence type="ECO:0000256" key="1">
    <source>
        <dbReference type="SAM" id="SignalP"/>
    </source>
</evidence>
<reference evidence="2" key="1">
    <citation type="submission" date="2021-05" db="EMBL/GenBank/DDBJ databases">
        <title>Complete genome sequence of the cellulolytic planctomycete Telmatocola sphagniphila SP2T and characterization of the first cellulase from planctomycetes.</title>
        <authorList>
            <person name="Rakitin A.L."/>
            <person name="Beletsky A.V."/>
            <person name="Naumoff D.G."/>
            <person name="Kulichevskaya I.S."/>
            <person name="Mardanov A.V."/>
            <person name="Ravin N.V."/>
            <person name="Dedysh S.N."/>
        </authorList>
    </citation>
    <scope>NUCLEOTIDE SEQUENCE</scope>
    <source>
        <strain evidence="2">SP2T</strain>
    </source>
</reference>
<dbReference type="Pfam" id="PF07610">
    <property type="entry name" value="DUF1573"/>
    <property type="match status" value="1"/>
</dbReference>